<organism evidence="1 2">
    <name type="scientific">Nocardia vulneris</name>
    <dbReference type="NCBI Taxonomy" id="1141657"/>
    <lineage>
        <taxon>Bacteria</taxon>
        <taxon>Bacillati</taxon>
        <taxon>Actinomycetota</taxon>
        <taxon>Actinomycetes</taxon>
        <taxon>Mycobacteriales</taxon>
        <taxon>Nocardiaceae</taxon>
        <taxon>Nocardia</taxon>
    </lineage>
</organism>
<keyword evidence="2" id="KW-1185">Reference proteome</keyword>
<reference evidence="1 2" key="1">
    <citation type="journal article" date="2014" name="Int. J. Syst. Evol. Microbiol.">
        <title>Nocardia vulneris sp. nov., isolated from wounds of human patients in North America.</title>
        <authorList>
            <person name="Lasker B.A."/>
            <person name="Bell M."/>
            <person name="Klenk H.P."/>
            <person name="Sproer C."/>
            <person name="Schumann C."/>
            <person name="Schumann P."/>
            <person name="Brown J.M."/>
        </authorList>
    </citation>
    <scope>NUCLEOTIDE SEQUENCE [LARGE SCALE GENOMIC DNA]</scope>
    <source>
        <strain evidence="1 2">W9851</strain>
    </source>
</reference>
<evidence type="ECO:0000313" key="1">
    <source>
        <dbReference type="EMBL" id="KIA61362.1"/>
    </source>
</evidence>
<protein>
    <submittedName>
        <fullName evidence="1">Uncharacterized protein</fullName>
    </submittedName>
</protein>
<comment type="caution">
    <text evidence="1">The sequence shown here is derived from an EMBL/GenBank/DDBJ whole genome shotgun (WGS) entry which is preliminary data.</text>
</comment>
<dbReference type="Proteomes" id="UP000031364">
    <property type="component" value="Unassembled WGS sequence"/>
</dbReference>
<dbReference type="EMBL" id="JNFP01000046">
    <property type="protein sequence ID" value="KIA61362.1"/>
    <property type="molecule type" value="Genomic_DNA"/>
</dbReference>
<evidence type="ECO:0000313" key="2">
    <source>
        <dbReference type="Proteomes" id="UP000031364"/>
    </source>
</evidence>
<sequence>MQLPLVGARRTEAEAQMEALAARCGGSIRGRVFCEVGSPVTALWSLLAALDECSGPGIIEGLHEIAAREGVDVSRLLTAPPPTPAFTSMLDALSQWGGVYVIAPSPRHFDGLGYPRNVVLQRILRTDPEVSVEYVHPISIPLVVPPKRDTETLAHEGDEDLDEDRPVELGVEQVDAYGLALEVIRLSAHRYLTRAGLGDLVEQVDALLTEVVNAAIRFTTRTNQAPQANRLTVRWLRYPVRLIVMVEETRDHADEPISVALQNLCDRQHVAEVSRDRGEDGGTVTWFDLPLPRYRLPGDEPRPRCSGRSARSRS</sequence>
<accession>A0ABR4Z7V2</accession>
<gene>
    <name evidence="1" type="ORF">FG87_31180</name>
</gene>
<proteinExistence type="predicted"/>
<name>A0ABR4Z7V2_9NOCA</name>